<keyword evidence="1 10" id="KW-1003">Cell membrane</keyword>
<feature type="domain" description="Glycosyltransferase family 28 N-terminal" evidence="11">
    <location>
        <begin position="3"/>
        <end position="142"/>
    </location>
</feature>
<comment type="catalytic activity">
    <reaction evidence="10">
        <text>di-trans,octa-cis-undecaprenyl diphospho-N-acetyl-alpha-D-muramoyl-L-alanyl-D-glutamyl-meso-2,6-diaminopimeloyl-D-alanyl-D-alanine + UDP-N-acetyl-alpha-D-glucosamine = di-trans,octa-cis-undecaprenyl diphospho-[N-acetyl-alpha-D-glucosaminyl-(1-&gt;4)]-N-acetyl-alpha-D-muramoyl-L-alanyl-D-glutamyl-meso-2,6-diaminopimeloyl-D-alanyl-D-alanine + UDP + H(+)</text>
        <dbReference type="Rhea" id="RHEA:31227"/>
        <dbReference type="ChEBI" id="CHEBI:15378"/>
        <dbReference type="ChEBI" id="CHEBI:57705"/>
        <dbReference type="ChEBI" id="CHEBI:58223"/>
        <dbReference type="ChEBI" id="CHEBI:61387"/>
        <dbReference type="ChEBI" id="CHEBI:61388"/>
        <dbReference type="EC" id="2.4.1.227"/>
    </reaction>
</comment>
<comment type="caution">
    <text evidence="10">Lacks conserved residue(s) required for the propagation of feature annotation.</text>
</comment>
<dbReference type="GO" id="GO:0008360">
    <property type="term" value="P:regulation of cell shape"/>
    <property type="evidence" value="ECO:0007669"/>
    <property type="project" value="UniProtKB-KW"/>
</dbReference>
<evidence type="ECO:0000256" key="10">
    <source>
        <dbReference type="HAMAP-Rule" id="MF_00033"/>
    </source>
</evidence>
<dbReference type="EC" id="2.4.1.227" evidence="10"/>
<gene>
    <name evidence="10 13" type="primary">murG</name>
    <name evidence="13" type="ORF">KUV50_05320</name>
</gene>
<dbReference type="InterPro" id="IPR004276">
    <property type="entry name" value="GlycoTrans_28_N"/>
</dbReference>
<dbReference type="InterPro" id="IPR007235">
    <property type="entry name" value="Glyco_trans_28_C"/>
</dbReference>
<evidence type="ECO:0000256" key="6">
    <source>
        <dbReference type="ARBA" id="ARBA00022984"/>
    </source>
</evidence>
<reference evidence="13" key="1">
    <citation type="submission" date="2021-06" db="EMBL/GenBank/DDBJ databases">
        <title>44 bacteria genomes isolated from Dapeng, Shenzhen.</title>
        <authorList>
            <person name="Zheng W."/>
            <person name="Yu S."/>
            <person name="Huang Y."/>
        </authorList>
    </citation>
    <scope>NUCLEOTIDE SEQUENCE</scope>
    <source>
        <strain evidence="13">DP5N28-2</strain>
    </source>
</reference>
<evidence type="ECO:0000313" key="14">
    <source>
        <dbReference type="Proteomes" id="UP000753961"/>
    </source>
</evidence>
<evidence type="ECO:0000256" key="9">
    <source>
        <dbReference type="ARBA" id="ARBA00023316"/>
    </source>
</evidence>
<evidence type="ECO:0000256" key="3">
    <source>
        <dbReference type="ARBA" id="ARBA00022676"/>
    </source>
</evidence>
<dbReference type="GO" id="GO:0005975">
    <property type="term" value="P:carbohydrate metabolic process"/>
    <property type="evidence" value="ECO:0007669"/>
    <property type="project" value="InterPro"/>
</dbReference>
<evidence type="ECO:0000256" key="7">
    <source>
        <dbReference type="ARBA" id="ARBA00023136"/>
    </source>
</evidence>
<organism evidence="13 14">
    <name type="scientific">Membranihabitans marinus</name>
    <dbReference type="NCBI Taxonomy" id="1227546"/>
    <lineage>
        <taxon>Bacteria</taxon>
        <taxon>Pseudomonadati</taxon>
        <taxon>Bacteroidota</taxon>
        <taxon>Saprospiria</taxon>
        <taxon>Saprospirales</taxon>
        <taxon>Saprospiraceae</taxon>
        <taxon>Membranihabitans</taxon>
    </lineage>
</organism>
<keyword evidence="5 10" id="KW-0133">Cell shape</keyword>
<comment type="caution">
    <text evidence="13">The sequence shown here is derived from an EMBL/GenBank/DDBJ whole genome shotgun (WGS) entry which is preliminary data.</text>
</comment>
<evidence type="ECO:0000256" key="5">
    <source>
        <dbReference type="ARBA" id="ARBA00022960"/>
    </source>
</evidence>
<keyword evidence="3 10" id="KW-0328">Glycosyltransferase</keyword>
<evidence type="ECO:0000256" key="4">
    <source>
        <dbReference type="ARBA" id="ARBA00022679"/>
    </source>
</evidence>
<feature type="binding site" evidence="10">
    <location>
        <position position="251"/>
    </location>
    <ligand>
        <name>UDP-N-acetyl-alpha-D-glucosamine</name>
        <dbReference type="ChEBI" id="CHEBI:57705"/>
    </ligand>
</feature>
<feature type="binding site" evidence="10">
    <location>
        <position position="124"/>
    </location>
    <ligand>
        <name>UDP-N-acetyl-alpha-D-glucosamine</name>
        <dbReference type="ChEBI" id="CHEBI:57705"/>
    </ligand>
</feature>
<feature type="binding site" evidence="10">
    <location>
        <position position="296"/>
    </location>
    <ligand>
        <name>UDP-N-acetyl-alpha-D-glucosamine</name>
        <dbReference type="ChEBI" id="CHEBI:57705"/>
    </ligand>
</feature>
<name>A0A953HSG6_9BACT</name>
<evidence type="ECO:0000313" key="13">
    <source>
        <dbReference type="EMBL" id="MBY5957545.1"/>
    </source>
</evidence>
<dbReference type="SUPFAM" id="SSF53756">
    <property type="entry name" value="UDP-Glycosyltransferase/glycogen phosphorylase"/>
    <property type="match status" value="1"/>
</dbReference>
<dbReference type="AlphaFoldDB" id="A0A953HSG6"/>
<keyword evidence="8 10" id="KW-0131">Cell cycle</keyword>
<dbReference type="GO" id="GO:0005886">
    <property type="term" value="C:plasma membrane"/>
    <property type="evidence" value="ECO:0007669"/>
    <property type="project" value="UniProtKB-SubCell"/>
</dbReference>
<keyword evidence="14" id="KW-1185">Reference proteome</keyword>
<dbReference type="Proteomes" id="UP000753961">
    <property type="component" value="Unassembled WGS sequence"/>
</dbReference>
<feature type="binding site" evidence="10">
    <location>
        <position position="197"/>
    </location>
    <ligand>
        <name>UDP-N-acetyl-alpha-D-glucosamine</name>
        <dbReference type="ChEBI" id="CHEBI:57705"/>
    </ligand>
</feature>
<dbReference type="GO" id="GO:0050511">
    <property type="term" value="F:undecaprenyldiphospho-muramoylpentapeptide beta-N-acetylglucosaminyltransferase activity"/>
    <property type="evidence" value="ECO:0007669"/>
    <property type="project" value="UniProtKB-UniRule"/>
</dbReference>
<comment type="similarity">
    <text evidence="10">Belongs to the glycosyltransferase 28 family. MurG subfamily.</text>
</comment>
<dbReference type="Pfam" id="PF04101">
    <property type="entry name" value="Glyco_tran_28_C"/>
    <property type="match status" value="1"/>
</dbReference>
<dbReference type="RefSeq" id="WP_222579064.1">
    <property type="nucleotide sequence ID" value="NZ_JAHVHU010000005.1"/>
</dbReference>
<evidence type="ECO:0000259" key="11">
    <source>
        <dbReference type="Pfam" id="PF03033"/>
    </source>
</evidence>
<evidence type="ECO:0000259" key="12">
    <source>
        <dbReference type="Pfam" id="PF04101"/>
    </source>
</evidence>
<proteinExistence type="inferred from homology"/>
<evidence type="ECO:0000256" key="8">
    <source>
        <dbReference type="ARBA" id="ARBA00023306"/>
    </source>
</evidence>
<dbReference type="GO" id="GO:0071555">
    <property type="term" value="P:cell wall organization"/>
    <property type="evidence" value="ECO:0007669"/>
    <property type="project" value="UniProtKB-KW"/>
</dbReference>
<dbReference type="EMBL" id="JAHVHU010000005">
    <property type="protein sequence ID" value="MBY5957545.1"/>
    <property type="molecule type" value="Genomic_DNA"/>
</dbReference>
<accession>A0A953HSG6</accession>
<comment type="subcellular location">
    <subcellularLocation>
        <location evidence="10">Cell membrane</location>
        <topology evidence="10">Peripheral membrane protein</topology>
        <orientation evidence="10">Cytoplasmic side</orientation>
    </subcellularLocation>
</comment>
<keyword evidence="9 10" id="KW-0961">Cell wall biogenesis/degradation</keyword>
<comment type="pathway">
    <text evidence="10">Cell wall biogenesis; peptidoglycan biosynthesis.</text>
</comment>
<keyword evidence="4 10" id="KW-0808">Transferase</keyword>
<dbReference type="PANTHER" id="PTHR21015">
    <property type="entry name" value="UDP-N-ACETYLGLUCOSAMINE--N-ACETYLMURAMYL-(PENTAPEPTIDE) PYROPHOSPHORYL-UNDECAPRENOL N-ACETYLGLUCOSAMINE TRANSFERASE 1"/>
    <property type="match status" value="1"/>
</dbReference>
<dbReference type="GO" id="GO:0051301">
    <property type="term" value="P:cell division"/>
    <property type="evidence" value="ECO:0007669"/>
    <property type="project" value="UniProtKB-KW"/>
</dbReference>
<comment type="function">
    <text evidence="10">Cell wall formation. Catalyzes the transfer of a GlcNAc subunit on undecaprenyl-pyrophosphoryl-MurNAc-pentapeptide (lipid intermediate I) to form undecaprenyl-pyrophosphoryl-MurNAc-(pentapeptide)GlcNAc (lipid intermediate II).</text>
</comment>
<feature type="domain" description="Glycosyl transferase family 28 C-terminal" evidence="12">
    <location>
        <begin position="191"/>
        <end position="353"/>
    </location>
</feature>
<dbReference type="CDD" id="cd03785">
    <property type="entry name" value="GT28_MurG"/>
    <property type="match status" value="1"/>
</dbReference>
<feature type="binding site" evidence="10">
    <location>
        <position position="165"/>
    </location>
    <ligand>
        <name>UDP-N-acetyl-alpha-D-glucosamine</name>
        <dbReference type="ChEBI" id="CHEBI:57705"/>
    </ligand>
</feature>
<keyword evidence="6 10" id="KW-0573">Peptidoglycan synthesis</keyword>
<dbReference type="GO" id="GO:0009252">
    <property type="term" value="P:peptidoglycan biosynthetic process"/>
    <property type="evidence" value="ECO:0007669"/>
    <property type="project" value="UniProtKB-UniRule"/>
</dbReference>
<sequence>MKIMISGGGTGGHIFPALAIADAINRLHPSANFLFVGAQGRMEMEKIPAAGYPIEGLWISGFDRQKMWRNFSFPFKLVSSLAKSYRLLKKFKPDAVVGVGGFASGPILEVAHRMGIPTLIQEQNSYPGVTNKLLARKVNRVCVAFEKMDAYFPNEKIVISGNPIRQSLLASNWSRTSARKDLGIAEDQKVVLALGGSLGARTLNQMFAQNTAAIEARPNIFYIWQYGALYEEEYSQSKTAQLPNVKAVKFIDDMARMYAASDLIVARAGALTLTELAALGKAALLIPSPNVAEDHQTKNARRLTESAAAGLLEDKNAVDGGIDRIQELVGQKEVLETYERNIKSFYRADAAERIATEVIKLAQEA</sequence>
<evidence type="ECO:0000256" key="2">
    <source>
        <dbReference type="ARBA" id="ARBA00022618"/>
    </source>
</evidence>
<dbReference type="InterPro" id="IPR006009">
    <property type="entry name" value="GlcNAc_MurG"/>
</dbReference>
<evidence type="ECO:0000256" key="1">
    <source>
        <dbReference type="ARBA" id="ARBA00022475"/>
    </source>
</evidence>
<dbReference type="HAMAP" id="MF_00033">
    <property type="entry name" value="MurG"/>
    <property type="match status" value="1"/>
</dbReference>
<keyword evidence="2 10" id="KW-0132">Cell division</keyword>
<keyword evidence="7 10" id="KW-0472">Membrane</keyword>
<dbReference type="NCBIfam" id="TIGR01133">
    <property type="entry name" value="murG"/>
    <property type="match status" value="1"/>
</dbReference>
<dbReference type="Gene3D" id="3.40.50.2000">
    <property type="entry name" value="Glycogen Phosphorylase B"/>
    <property type="match status" value="2"/>
</dbReference>
<dbReference type="PANTHER" id="PTHR21015:SF22">
    <property type="entry name" value="GLYCOSYLTRANSFERASE"/>
    <property type="match status" value="1"/>
</dbReference>
<protein>
    <recommendedName>
        <fullName evidence="10">UDP-N-acetylglucosamine--N-acetylmuramyl-(pentapeptide) pyrophosphoryl-undecaprenol N-acetylglucosamine transferase</fullName>
        <ecNumber evidence="10">2.4.1.227</ecNumber>
    </recommendedName>
    <alternativeName>
        <fullName evidence="10">Undecaprenyl-PP-MurNAc-pentapeptide-UDPGlcNAc GlcNAc transferase</fullName>
    </alternativeName>
</protein>
<dbReference type="Pfam" id="PF03033">
    <property type="entry name" value="Glyco_transf_28"/>
    <property type="match status" value="1"/>
</dbReference>
<feature type="binding site" evidence="10">
    <location>
        <begin position="10"/>
        <end position="12"/>
    </location>
    <ligand>
        <name>UDP-N-acetyl-alpha-D-glucosamine</name>
        <dbReference type="ChEBI" id="CHEBI:57705"/>
    </ligand>
</feature>